<evidence type="ECO:0000256" key="1">
    <source>
        <dbReference type="ARBA" id="ARBA00007378"/>
    </source>
</evidence>
<dbReference type="InterPro" id="IPR019953">
    <property type="entry name" value="OHR"/>
</dbReference>
<accession>A0A0B3S853</accession>
<dbReference type="GeneID" id="66500210"/>
<dbReference type="NCBIfam" id="TIGR03561">
    <property type="entry name" value="organ_hyd_perox"/>
    <property type="match status" value="1"/>
</dbReference>
<sequence length="142" mass="14865">MSVDTKYWTEAWATGGGRNGSAGLESGMLTVTMTSPTELGGSGKGHNPEELFATGYAACYLGAMRFVAQNEKLGTVPEDAKVTAHVGIGGRSEGGFGLKVKLAVSMPGVDRDVAEKIAERGHFICPYSHATKGNIEVETEVV</sequence>
<protein>
    <submittedName>
        <fullName evidence="2">Organic hydroperoxide resistance protein</fullName>
    </submittedName>
</protein>
<dbReference type="InterPro" id="IPR015946">
    <property type="entry name" value="KH_dom-like_a/b"/>
</dbReference>
<dbReference type="InterPro" id="IPR036102">
    <property type="entry name" value="OsmC/Ohrsf"/>
</dbReference>
<dbReference type="Gene3D" id="2.20.25.10">
    <property type="match status" value="1"/>
</dbReference>
<dbReference type="Pfam" id="PF02566">
    <property type="entry name" value="OsmC"/>
    <property type="match status" value="1"/>
</dbReference>
<dbReference type="GO" id="GO:0006979">
    <property type="term" value="P:response to oxidative stress"/>
    <property type="evidence" value="ECO:0007669"/>
    <property type="project" value="InterPro"/>
</dbReference>
<keyword evidence="3" id="KW-1185">Reference proteome</keyword>
<dbReference type="InterPro" id="IPR003718">
    <property type="entry name" value="OsmC/Ohr_fam"/>
</dbReference>
<dbReference type="EMBL" id="JSUQ01000001">
    <property type="protein sequence ID" value="KHQ55168.1"/>
    <property type="molecule type" value="Genomic_DNA"/>
</dbReference>
<dbReference type="PANTHER" id="PTHR33797:SF2">
    <property type="entry name" value="ORGANIC HYDROPEROXIDE RESISTANCE PROTEIN-LIKE"/>
    <property type="match status" value="1"/>
</dbReference>
<organism evidence="2 3">
    <name type="scientific">Mameliella alba</name>
    <dbReference type="NCBI Taxonomy" id="561184"/>
    <lineage>
        <taxon>Bacteria</taxon>
        <taxon>Pseudomonadati</taxon>
        <taxon>Pseudomonadota</taxon>
        <taxon>Alphaproteobacteria</taxon>
        <taxon>Rhodobacterales</taxon>
        <taxon>Roseobacteraceae</taxon>
        <taxon>Mameliella</taxon>
    </lineage>
</organism>
<dbReference type="STRING" id="561184.SAMN05216376_103208"/>
<comment type="similarity">
    <text evidence="1">Belongs to the OsmC/Ohr family.</text>
</comment>
<evidence type="ECO:0000313" key="2">
    <source>
        <dbReference type="EMBL" id="KHQ55168.1"/>
    </source>
</evidence>
<reference evidence="2 3" key="1">
    <citation type="submission" date="2014-10" db="EMBL/GenBank/DDBJ databases">
        <title>Genome sequence of Ponticoccus sp. strain UMTAT08 isolated from clonal culture of toxic dinoflagellate Alexandrium tamiyavanichii.</title>
        <authorList>
            <person name="Gan H.Y."/>
            <person name="Muhd D.-D."/>
            <person name="Mohd Noor M.E."/>
            <person name="Yeong Y.S."/>
            <person name="Usup G."/>
        </authorList>
    </citation>
    <scope>NUCLEOTIDE SEQUENCE [LARGE SCALE GENOMIC DNA]</scope>
    <source>
        <strain evidence="2 3">UMTAT08</strain>
    </source>
</reference>
<accession>A0A225QVC6</accession>
<dbReference type="AlphaFoldDB" id="A0A0B3S853"/>
<evidence type="ECO:0000313" key="3">
    <source>
        <dbReference type="Proteomes" id="UP000030960"/>
    </source>
</evidence>
<gene>
    <name evidence="2" type="ORF">OA50_00204</name>
</gene>
<dbReference type="SUPFAM" id="SSF82784">
    <property type="entry name" value="OsmC-like"/>
    <property type="match status" value="1"/>
</dbReference>
<dbReference type="OrthoDB" id="9797508at2"/>
<dbReference type="RefSeq" id="WP_043136236.1">
    <property type="nucleotide sequence ID" value="NZ_AP022337.1"/>
</dbReference>
<dbReference type="PANTHER" id="PTHR33797">
    <property type="entry name" value="ORGANIC HYDROPEROXIDE RESISTANCE PROTEIN-LIKE"/>
    <property type="match status" value="1"/>
</dbReference>
<comment type="caution">
    <text evidence="2">The sequence shown here is derived from an EMBL/GenBank/DDBJ whole genome shotgun (WGS) entry which is preliminary data.</text>
</comment>
<dbReference type="Proteomes" id="UP000030960">
    <property type="component" value="Unassembled WGS sequence"/>
</dbReference>
<proteinExistence type="inferred from homology"/>
<dbReference type="Gene3D" id="3.30.300.20">
    <property type="match status" value="1"/>
</dbReference>
<dbReference type="PATRIC" id="fig|1515334.3.peg.207"/>
<name>A0A0B3S853_9RHOB</name>
<accession>A0A225PXW8</accession>